<dbReference type="InterPro" id="IPR025836">
    <property type="entry name" value="Zn_knuckle_CX2CX4HX4C"/>
</dbReference>
<sequence length="232" mass="26399">MNERNAVFIANLMSEYLEVDFTSLRGLCLSSTMRVKVRIDVDSPLKPGFMKEDDDDMEYWVQFKYERLPEIYFNCGRMGHFTKTCTELSGIKPIYYYTALKDMRDDGAPQRKPVKIWVDQRRTAPGPSLPMERLASLSLGGHEQVLTETGPTGLTINTEDKSSEQLWGKDKGKQVMGQNVESEDDQFEILAISLKVTIPQPDSELRDKFPLWCKEGNPSPLTLSLFSQLVSS</sequence>
<gene>
    <name evidence="2" type="ORF">Tsubulata_034950</name>
</gene>
<evidence type="ECO:0000313" key="3">
    <source>
        <dbReference type="Proteomes" id="UP001141552"/>
    </source>
</evidence>
<protein>
    <recommendedName>
        <fullName evidence="1">Zinc knuckle CX2CX4HX4C domain-containing protein</fullName>
    </recommendedName>
</protein>
<dbReference type="InterPro" id="IPR040256">
    <property type="entry name" value="At4g02000-like"/>
</dbReference>
<dbReference type="PANTHER" id="PTHR31286">
    <property type="entry name" value="GLYCINE-RICH CELL WALL STRUCTURAL PROTEIN 1.8-LIKE"/>
    <property type="match status" value="1"/>
</dbReference>
<dbReference type="Pfam" id="PF14392">
    <property type="entry name" value="zf-CCHC_4"/>
    <property type="match status" value="1"/>
</dbReference>
<name>A0A9Q0G8W0_9ROSI</name>
<dbReference type="OrthoDB" id="1707487at2759"/>
<dbReference type="EMBL" id="JAKUCV010001719">
    <property type="protein sequence ID" value="KAJ4845318.1"/>
    <property type="molecule type" value="Genomic_DNA"/>
</dbReference>
<accession>A0A9Q0G8W0</accession>
<dbReference type="AlphaFoldDB" id="A0A9Q0G8W0"/>
<reference evidence="2" key="2">
    <citation type="journal article" date="2023" name="Plants (Basel)">
        <title>Annotation of the Turnera subulata (Passifloraceae) Draft Genome Reveals the S-Locus Evolved after the Divergence of Turneroideae from Passifloroideae in a Stepwise Manner.</title>
        <authorList>
            <person name="Henning P.M."/>
            <person name="Roalson E.H."/>
            <person name="Mir W."/>
            <person name="McCubbin A.G."/>
            <person name="Shore J.S."/>
        </authorList>
    </citation>
    <scope>NUCLEOTIDE SEQUENCE</scope>
    <source>
        <strain evidence="2">F60SS</strain>
    </source>
</reference>
<reference evidence="2" key="1">
    <citation type="submission" date="2022-02" db="EMBL/GenBank/DDBJ databases">
        <authorList>
            <person name="Henning P.M."/>
            <person name="McCubbin A.G."/>
            <person name="Shore J.S."/>
        </authorList>
    </citation>
    <scope>NUCLEOTIDE SEQUENCE</scope>
    <source>
        <strain evidence="2">F60SS</strain>
        <tissue evidence="2">Leaves</tissue>
    </source>
</reference>
<keyword evidence="3" id="KW-1185">Reference proteome</keyword>
<dbReference type="Proteomes" id="UP001141552">
    <property type="component" value="Unassembled WGS sequence"/>
</dbReference>
<evidence type="ECO:0000313" key="2">
    <source>
        <dbReference type="EMBL" id="KAJ4845318.1"/>
    </source>
</evidence>
<organism evidence="2 3">
    <name type="scientific">Turnera subulata</name>
    <dbReference type="NCBI Taxonomy" id="218843"/>
    <lineage>
        <taxon>Eukaryota</taxon>
        <taxon>Viridiplantae</taxon>
        <taxon>Streptophyta</taxon>
        <taxon>Embryophyta</taxon>
        <taxon>Tracheophyta</taxon>
        <taxon>Spermatophyta</taxon>
        <taxon>Magnoliopsida</taxon>
        <taxon>eudicotyledons</taxon>
        <taxon>Gunneridae</taxon>
        <taxon>Pentapetalae</taxon>
        <taxon>rosids</taxon>
        <taxon>fabids</taxon>
        <taxon>Malpighiales</taxon>
        <taxon>Passifloraceae</taxon>
        <taxon>Turnera</taxon>
    </lineage>
</organism>
<proteinExistence type="predicted"/>
<feature type="domain" description="Zinc knuckle CX2CX4HX4C" evidence="1">
    <location>
        <begin position="58"/>
        <end position="86"/>
    </location>
</feature>
<dbReference type="PANTHER" id="PTHR31286:SF167">
    <property type="entry name" value="OS09G0268800 PROTEIN"/>
    <property type="match status" value="1"/>
</dbReference>
<comment type="caution">
    <text evidence="2">The sequence shown here is derived from an EMBL/GenBank/DDBJ whole genome shotgun (WGS) entry which is preliminary data.</text>
</comment>
<evidence type="ECO:0000259" key="1">
    <source>
        <dbReference type="Pfam" id="PF14392"/>
    </source>
</evidence>